<accession>A0AC35FCR4</accession>
<proteinExistence type="predicted"/>
<dbReference type="WBParaSite" id="PS1159_v2.g16146.t1">
    <property type="protein sequence ID" value="PS1159_v2.g16146.t1"/>
    <property type="gene ID" value="PS1159_v2.g16146"/>
</dbReference>
<evidence type="ECO:0000313" key="2">
    <source>
        <dbReference type="WBParaSite" id="PS1159_v2.g16146.t1"/>
    </source>
</evidence>
<name>A0AC35FCR4_9BILA</name>
<dbReference type="Proteomes" id="UP000887580">
    <property type="component" value="Unplaced"/>
</dbReference>
<reference evidence="2" key="1">
    <citation type="submission" date="2022-11" db="UniProtKB">
        <authorList>
            <consortium name="WormBaseParasite"/>
        </authorList>
    </citation>
    <scope>IDENTIFICATION</scope>
</reference>
<sequence>MSPLSVPPPPKTNVPIFALKSTRLRIALLLMLGLFCSTSMRVNLGMAVVCMVNQTSFERPFEFNNLTNEYTESHQKCMKPHTSLESIAEGYDGTLLWSPKQIALLLSATFYGSLLTIWWSGYLADRFGPKMVLLTGVLDCVVVALLTPMLATTSFYAIFIARLIMGLGEGFVFPAMSSLAARWFPPSERSTFAAIYTSGNQVAGVLGILISSYLCGTDFLGGWPSIFYLFGFLGCCWTIGWLIFASDSPERNSFITEEEILYIKQQTSGQNTNQKAGSRKLSTIPIPWKFIAASTPFYANLIAQFSFNFSASLLQSFLPTYIKQVLKVELGKNGIYTMLPFLTQLISKNIFGILSDSLKRHGILSNTAAVKIFQLFGNVGAGLCFLVLGLFVDCTTVPLAITALAFYGIFFSAGICGFYTSQLSIAPAFTGTLISISMLSGTFGNAASPGVVGIINKYGSEKEWTFIWLITAGVNFVAAAVYVVFGSAEIQEWALPPQEFPPDSPIKNSSDSQFESFPIPQPIAIAFDNVEIEIVGDEKEDEIGRKFKPAPPMRQRSRKISDVSAQDFS</sequence>
<evidence type="ECO:0000313" key="1">
    <source>
        <dbReference type="Proteomes" id="UP000887580"/>
    </source>
</evidence>
<organism evidence="1 2">
    <name type="scientific">Panagrolaimus sp. PS1159</name>
    <dbReference type="NCBI Taxonomy" id="55785"/>
    <lineage>
        <taxon>Eukaryota</taxon>
        <taxon>Metazoa</taxon>
        <taxon>Ecdysozoa</taxon>
        <taxon>Nematoda</taxon>
        <taxon>Chromadorea</taxon>
        <taxon>Rhabditida</taxon>
        <taxon>Tylenchina</taxon>
        <taxon>Panagrolaimomorpha</taxon>
        <taxon>Panagrolaimoidea</taxon>
        <taxon>Panagrolaimidae</taxon>
        <taxon>Panagrolaimus</taxon>
    </lineage>
</organism>
<protein>
    <submittedName>
        <fullName evidence="2">Major facilitator superfamily (MFS) profile domain-containing protein</fullName>
    </submittedName>
</protein>